<dbReference type="Pfam" id="PF05795">
    <property type="entry name" value="Plasmodium_Vir"/>
    <property type="match status" value="2"/>
</dbReference>
<dbReference type="VEuPathDB" id="PlasmoDB:PVP01_0737600"/>
<dbReference type="VEuPathDB" id="PlasmoDB:PVX_173270"/>
<reference evidence="2 3" key="1">
    <citation type="submission" date="2016-07" db="EMBL/GenBank/DDBJ databases">
        <authorList>
            <consortium name="Pathogen Informatics"/>
        </authorList>
    </citation>
    <scope>NUCLEOTIDE SEQUENCE [LARGE SCALE GENOMIC DNA]</scope>
</reference>
<keyword evidence="1" id="KW-0812">Transmembrane</keyword>
<keyword evidence="1" id="KW-0472">Membrane</keyword>
<proteinExistence type="predicted"/>
<accession>A0A1G4E0W8</accession>
<dbReference type="InterPro" id="IPR008780">
    <property type="entry name" value="Plasmodium_Vir"/>
</dbReference>
<evidence type="ECO:0000256" key="1">
    <source>
        <dbReference type="SAM" id="Phobius"/>
    </source>
</evidence>
<sequence>MSYPCLDYYKDEAHVASKVFNILKDFPLYDFYNKLHNEVTNVTTTDKRCALCTVNLTRTKQEQIDLLNLCQNFCHILLNFDHIKTVYQKISSDKRCTFTSYWLYDQVTKIPNFSSLSSKFYDPFPLISKHSHSKIKDCSLENYRIDKNKFTHKKILYEFLHIYDSIQDKLNSQEDVSKIQLYCMHIKENFRYYNIIKESCKSKGTCDYYDEYKQFKEKFKEPKVINLICEKCDYIKTSCEKGSNGEDDVPCLREKGYSFLYLIFGNDADNIINIILKVTTISVPILVFSVILFKFTPLGKSLNKLKQERKKSGRKKKEENIQDYMKNYAAYLDSEMKNRVHLGYHAT</sequence>
<dbReference type="VEuPathDB" id="PlasmoDB:PVPAM_110066800"/>
<dbReference type="VEuPathDB" id="PlasmoDB:PVW1_020006000"/>
<dbReference type="EMBL" id="FLYH01000019">
    <property type="protein sequence ID" value="SCA59556.1"/>
    <property type="molecule type" value="Genomic_DNA"/>
</dbReference>
<keyword evidence="1" id="KW-1133">Transmembrane helix</keyword>
<gene>
    <name evidence="2" type="ORF">PVT01_000019000</name>
</gene>
<name>A0A1G4E0W8_PLAVI</name>
<dbReference type="Proteomes" id="UP000196402">
    <property type="component" value="Unassembled WGS sequence"/>
</dbReference>
<dbReference type="AlphaFoldDB" id="A0A1G4E0W8"/>
<evidence type="ECO:0000313" key="3">
    <source>
        <dbReference type="Proteomes" id="UP000196402"/>
    </source>
</evidence>
<protein>
    <submittedName>
        <fullName evidence="2">VIR protein</fullName>
    </submittedName>
</protein>
<organism evidence="2 3">
    <name type="scientific">Plasmodium vivax</name>
    <name type="common">malaria parasite P. vivax</name>
    <dbReference type="NCBI Taxonomy" id="5855"/>
    <lineage>
        <taxon>Eukaryota</taxon>
        <taxon>Sar</taxon>
        <taxon>Alveolata</taxon>
        <taxon>Apicomplexa</taxon>
        <taxon>Aconoidasida</taxon>
        <taxon>Haemosporida</taxon>
        <taxon>Plasmodiidae</taxon>
        <taxon>Plasmodium</taxon>
        <taxon>Plasmodium (Plasmodium)</taxon>
    </lineage>
</organism>
<evidence type="ECO:0000313" key="2">
    <source>
        <dbReference type="EMBL" id="SCA59556.1"/>
    </source>
</evidence>
<feature type="transmembrane region" description="Helical" evidence="1">
    <location>
        <begin position="274"/>
        <end position="296"/>
    </location>
</feature>